<keyword evidence="2" id="KW-1185">Reference proteome</keyword>
<sequence length="292" mass="32901">MAIPAFAQQDTVAVIPFFVKQQKIYFKCRVNNSDSLTFLFDTGASPMVITDSIALNQLKMVMDSKVENQGANGMSTVKASTNNQLMLGGITLSGIRFLSIPYPGHPFDGVLGIDVMKRYVIKVDYRKHKLLFFNKDTFKYKGTGSAAKVKLIEHVPAIWGTVVVDHKRYKGWFEMDTGSDAAVDLTSSFVNRHHFRDKLKTIAISTALGSDGNKSELYIVRMPEVRLNNYRFYVIPTGLATVTKGLMASPNLQGVLGNNFLKRFNITYDFSRNRAYLEPNDLLHSPYFDWLN</sequence>
<proteinExistence type="predicted"/>
<accession>A0A917N366</accession>
<gene>
    <name evidence="1" type="ORF">GCM10011425_38080</name>
</gene>
<evidence type="ECO:0000313" key="1">
    <source>
        <dbReference type="EMBL" id="GGI52596.1"/>
    </source>
</evidence>
<protein>
    <recommendedName>
        <fullName evidence="3">Peptidase A2 domain-containing protein</fullName>
    </recommendedName>
</protein>
<name>A0A917N366_9SPHI</name>
<dbReference type="Pfam" id="PF13650">
    <property type="entry name" value="Asp_protease_2"/>
    <property type="match status" value="1"/>
</dbReference>
<evidence type="ECO:0008006" key="3">
    <source>
        <dbReference type="Google" id="ProtNLM"/>
    </source>
</evidence>
<reference evidence="1" key="2">
    <citation type="submission" date="2020-09" db="EMBL/GenBank/DDBJ databases">
        <authorList>
            <person name="Sun Q."/>
            <person name="Sedlacek I."/>
        </authorList>
    </citation>
    <scope>NUCLEOTIDE SEQUENCE</scope>
    <source>
        <strain evidence="1">CCM 8711</strain>
    </source>
</reference>
<dbReference type="AlphaFoldDB" id="A0A917N366"/>
<dbReference type="Proteomes" id="UP000662074">
    <property type="component" value="Unassembled WGS sequence"/>
</dbReference>
<dbReference type="EMBL" id="BMDO01000014">
    <property type="protein sequence ID" value="GGI52596.1"/>
    <property type="molecule type" value="Genomic_DNA"/>
</dbReference>
<evidence type="ECO:0000313" key="2">
    <source>
        <dbReference type="Proteomes" id="UP000662074"/>
    </source>
</evidence>
<reference evidence="1" key="1">
    <citation type="journal article" date="2014" name="Int. J. Syst. Evol. Microbiol.">
        <title>Complete genome sequence of Corynebacterium casei LMG S-19264T (=DSM 44701T), isolated from a smear-ripened cheese.</title>
        <authorList>
            <consortium name="US DOE Joint Genome Institute (JGI-PGF)"/>
            <person name="Walter F."/>
            <person name="Albersmeier A."/>
            <person name="Kalinowski J."/>
            <person name="Ruckert C."/>
        </authorList>
    </citation>
    <scope>NUCLEOTIDE SEQUENCE</scope>
    <source>
        <strain evidence="1">CCM 8711</strain>
    </source>
</reference>
<dbReference type="SUPFAM" id="SSF50630">
    <property type="entry name" value="Acid proteases"/>
    <property type="match status" value="1"/>
</dbReference>
<dbReference type="InterPro" id="IPR021109">
    <property type="entry name" value="Peptidase_aspartic_dom_sf"/>
</dbReference>
<dbReference type="CDD" id="cd05483">
    <property type="entry name" value="retropepsin_like_bacteria"/>
    <property type="match status" value="1"/>
</dbReference>
<dbReference type="Gene3D" id="2.40.70.10">
    <property type="entry name" value="Acid Proteases"/>
    <property type="match status" value="2"/>
</dbReference>
<dbReference type="InterPro" id="IPR034122">
    <property type="entry name" value="Retropepsin-like_bacterial"/>
</dbReference>
<comment type="caution">
    <text evidence="1">The sequence shown here is derived from an EMBL/GenBank/DDBJ whole genome shotgun (WGS) entry which is preliminary data.</text>
</comment>
<organism evidence="1 2">
    <name type="scientific">Mucilaginibacter galii</name>
    <dbReference type="NCBI Taxonomy" id="2005073"/>
    <lineage>
        <taxon>Bacteria</taxon>
        <taxon>Pseudomonadati</taxon>
        <taxon>Bacteroidota</taxon>
        <taxon>Sphingobacteriia</taxon>
        <taxon>Sphingobacteriales</taxon>
        <taxon>Sphingobacteriaceae</taxon>
        <taxon>Mucilaginibacter</taxon>
    </lineage>
</organism>